<gene>
    <name evidence="1" type="ORF">LSAA_14654</name>
</gene>
<proteinExistence type="predicted"/>
<reference evidence="1" key="1">
    <citation type="submission" date="2021-02" db="EMBL/GenBank/DDBJ databases">
        <authorList>
            <person name="Bekaert M."/>
        </authorList>
    </citation>
    <scope>NUCLEOTIDE SEQUENCE</scope>
    <source>
        <strain evidence="1">IoA-00</strain>
    </source>
</reference>
<dbReference type="Proteomes" id="UP000675881">
    <property type="component" value="Chromosome 9"/>
</dbReference>
<accession>A0A7R8D9H8</accession>
<name>A0A7R8D9H8_LEPSM</name>
<dbReference type="AlphaFoldDB" id="A0A7R8D9H8"/>
<sequence>MKGTVLFIVSLAWIATSVSGVPVIQNEETVVPSIILNEESGEGNVTVTVLETMDRSYFVMNSDDESAGLPVPISEVVETPNNDYIMNNPIVLNEKNDVILNDDVILSGEDLTLIENPTLSLDDLLVEEEESDDVILN</sequence>
<organism evidence="1 2">
    <name type="scientific">Lepeophtheirus salmonis</name>
    <name type="common">Salmon louse</name>
    <name type="synonym">Caligus salmonis</name>
    <dbReference type="NCBI Taxonomy" id="72036"/>
    <lineage>
        <taxon>Eukaryota</taxon>
        <taxon>Metazoa</taxon>
        <taxon>Ecdysozoa</taxon>
        <taxon>Arthropoda</taxon>
        <taxon>Crustacea</taxon>
        <taxon>Multicrustacea</taxon>
        <taxon>Hexanauplia</taxon>
        <taxon>Copepoda</taxon>
        <taxon>Siphonostomatoida</taxon>
        <taxon>Caligidae</taxon>
        <taxon>Lepeophtheirus</taxon>
    </lineage>
</organism>
<keyword evidence="2" id="KW-1185">Reference proteome</keyword>
<evidence type="ECO:0000313" key="1">
    <source>
        <dbReference type="EMBL" id="CAF3044978.1"/>
    </source>
</evidence>
<evidence type="ECO:0000313" key="2">
    <source>
        <dbReference type="Proteomes" id="UP000675881"/>
    </source>
</evidence>
<dbReference type="EMBL" id="HG994588">
    <property type="protein sequence ID" value="CAF3044978.1"/>
    <property type="molecule type" value="Genomic_DNA"/>
</dbReference>
<protein>
    <submittedName>
        <fullName evidence="1">(salmon louse) hypothetical protein</fullName>
    </submittedName>
</protein>